<feature type="transmembrane region" description="Helical" evidence="6">
    <location>
        <begin position="34"/>
        <end position="52"/>
    </location>
</feature>
<dbReference type="InterPro" id="IPR004960">
    <property type="entry name" value="LipA_acyltrans"/>
</dbReference>
<comment type="pathway">
    <text evidence="6">Bacterial outer membrane biogenesis; lipopolysaccharide biosynthesis.</text>
</comment>
<evidence type="ECO:0000313" key="8">
    <source>
        <dbReference type="Proteomes" id="UP001209713"/>
    </source>
</evidence>
<dbReference type="PANTHER" id="PTHR30606:SF4">
    <property type="entry name" value="LIPID A BIOSYNTHESIS MYRISTOYLTRANSFERASE"/>
    <property type="match status" value="1"/>
</dbReference>
<comment type="caution">
    <text evidence="7">The sequence shown here is derived from an EMBL/GenBank/DDBJ whole genome shotgun (WGS) entry which is preliminary data.</text>
</comment>
<keyword evidence="6" id="KW-1133">Transmembrane helix</keyword>
<keyword evidence="1 6" id="KW-1003">Cell membrane</keyword>
<keyword evidence="2 6" id="KW-0997">Cell inner membrane</keyword>
<evidence type="ECO:0000256" key="2">
    <source>
        <dbReference type="ARBA" id="ARBA00022519"/>
    </source>
</evidence>
<dbReference type="Pfam" id="PF03279">
    <property type="entry name" value="Lip_A_acyltrans"/>
    <property type="match status" value="1"/>
</dbReference>
<reference evidence="7 8" key="1">
    <citation type="submission" date="2022-10" db="EMBL/GenBank/DDBJ databases">
        <title>Marinomonas transparenta sp. nov. and Marinomonas sargassi sp. nov., isolated from marine alga (Sargassum natans (L.) Gaillon).</title>
        <authorList>
            <person name="Wang Y."/>
        </authorList>
    </citation>
    <scope>NUCLEOTIDE SEQUENCE [LARGE SCALE GENOMIC DNA]</scope>
    <source>
        <strain evidence="7 8">C2222</strain>
    </source>
</reference>
<comment type="function">
    <text evidence="6">Catalyzes the transfer of an acyl chain from an acyl-[acyl-carrier-protein] (ACP) to a Kdo(2)-(acyl)-lipid IV(A) to form a Kdo(2)-lipid A.</text>
</comment>
<sequence>MRPPSFLNDSDQMSTADKNIHNPQFQWRFLAPQFWGTWLIVLVAILLAYLPFRLRDKLANKLVTLAMKKQTGALKRARINLQYCFPDKNLAEREDILRRSLEVGTQFCLAYGELFVRSEKYKKSRTEIIGGENLFPYLDNGENVITLVPHCWAIDFTGSLIASLGYTLTTIMKPHKNPLIDWIMHKQRMQYGRGVVHPRSAGVKPFLQSVRKGYVGYYLPDEDLGLQHSEFVPFFGTNKATIKGLGKLTKLSKAHIVPMFQAYNAKSGKYELHIFPELENFPTGDDKEDAILMNKALEAMIEPNVEQYMWILSLLKSRPDRSDIYQGEVR</sequence>
<dbReference type="GO" id="GO:0016746">
    <property type="term" value="F:acyltransferase activity"/>
    <property type="evidence" value="ECO:0007669"/>
    <property type="project" value="UniProtKB-KW"/>
</dbReference>
<evidence type="ECO:0000256" key="4">
    <source>
        <dbReference type="ARBA" id="ARBA00023136"/>
    </source>
</evidence>
<keyword evidence="8" id="KW-1185">Reference proteome</keyword>
<name>A0ABT2YQ70_9GAMM</name>
<dbReference type="NCBIfam" id="NF006507">
    <property type="entry name" value="PRK08943.1"/>
    <property type="match status" value="1"/>
</dbReference>
<protein>
    <recommendedName>
        <fullName evidence="6">Lipid A biosynthesis acyltransferase</fullName>
        <ecNumber evidence="6">2.3.1.243</ecNumber>
    </recommendedName>
    <alternativeName>
        <fullName evidence="6">Kdo(2)-lauroyl-lipid IV(A) acyltransferase</fullName>
    </alternativeName>
</protein>
<accession>A0ABT2YQ70</accession>
<dbReference type="Proteomes" id="UP001209713">
    <property type="component" value="Unassembled WGS sequence"/>
</dbReference>
<dbReference type="EMBL" id="JAOVZB010000001">
    <property type="protein sequence ID" value="MCV2402001.1"/>
    <property type="molecule type" value="Genomic_DNA"/>
</dbReference>
<proteinExistence type="inferred from homology"/>
<evidence type="ECO:0000256" key="3">
    <source>
        <dbReference type="ARBA" id="ARBA00022679"/>
    </source>
</evidence>
<dbReference type="CDD" id="cd07984">
    <property type="entry name" value="LPLAT_LABLAT-like"/>
    <property type="match status" value="1"/>
</dbReference>
<keyword evidence="5 6" id="KW-0012">Acyltransferase</keyword>
<evidence type="ECO:0000256" key="6">
    <source>
        <dbReference type="HAMAP-Rule" id="MF_01944"/>
    </source>
</evidence>
<dbReference type="RefSeq" id="WP_263529368.1">
    <property type="nucleotide sequence ID" value="NZ_JAOVZB010000001.1"/>
</dbReference>
<dbReference type="PANTHER" id="PTHR30606">
    <property type="entry name" value="LIPID A BIOSYNTHESIS LAUROYL ACYLTRANSFERASE"/>
    <property type="match status" value="1"/>
</dbReference>
<evidence type="ECO:0000256" key="5">
    <source>
        <dbReference type="ARBA" id="ARBA00023315"/>
    </source>
</evidence>
<keyword evidence="6" id="KW-0812">Transmembrane</keyword>
<dbReference type="PIRSF" id="PIRSF026649">
    <property type="entry name" value="MsbB"/>
    <property type="match status" value="1"/>
</dbReference>
<keyword evidence="3 6" id="KW-0808">Transferase</keyword>
<dbReference type="HAMAP" id="MF_01944">
    <property type="entry name" value="Lipid_A_LpxM"/>
    <property type="match status" value="1"/>
</dbReference>
<evidence type="ECO:0000256" key="1">
    <source>
        <dbReference type="ARBA" id="ARBA00022475"/>
    </source>
</evidence>
<comment type="pathway">
    <text evidence="6">Glycolipid biosynthesis; KDO(2)-lipid A biosynthesis; KDO(2)-lipid A from CMP-3-deoxy-D-manno-octulosonate and lipid IV(A): step 4/4.</text>
</comment>
<gene>
    <name evidence="6 7" type="primary">lpxM</name>
    <name evidence="7" type="synonym">msbB</name>
    <name evidence="7" type="ORF">OFY17_03780</name>
</gene>
<keyword evidence="6" id="KW-0448">Lipopolysaccharide biosynthesis</keyword>
<organism evidence="7 8">
    <name type="scientific">Marinomonas sargassi</name>
    <dbReference type="NCBI Taxonomy" id="2984494"/>
    <lineage>
        <taxon>Bacteria</taxon>
        <taxon>Pseudomonadati</taxon>
        <taxon>Pseudomonadota</taxon>
        <taxon>Gammaproteobacteria</taxon>
        <taxon>Oceanospirillales</taxon>
        <taxon>Oceanospirillaceae</taxon>
        <taxon>Marinomonas</taxon>
    </lineage>
</organism>
<evidence type="ECO:0000313" key="7">
    <source>
        <dbReference type="EMBL" id="MCV2402001.1"/>
    </source>
</evidence>
<feature type="short sequence motif" description="HXXXXD motif" evidence="6">
    <location>
        <begin position="150"/>
        <end position="155"/>
    </location>
</feature>
<dbReference type="InterPro" id="IPR011921">
    <property type="entry name" value="Lipid_A_MsbB"/>
</dbReference>
<comment type="subcellular location">
    <subcellularLocation>
        <location evidence="6">Cell inner membrane</location>
        <topology evidence="6">Single-pass membrane protein</topology>
    </subcellularLocation>
</comment>
<comment type="catalytic activity">
    <reaction evidence="6">
        <text>an alpha-Kdo-(2-&gt;4)-alpha-Kdo-(2-&gt;6)-(acyl)-lipid IVA + a fatty acyl-[ACP] = an alpha-Kdo-(2-&gt;4)-alpha-Kdo-(2-&gt;6)-lipid A + holo-[ACP]</text>
        <dbReference type="Rhea" id="RHEA:69400"/>
        <dbReference type="Rhea" id="RHEA-COMP:9685"/>
        <dbReference type="Rhea" id="RHEA-COMP:14125"/>
        <dbReference type="ChEBI" id="CHEBI:64479"/>
        <dbReference type="ChEBI" id="CHEBI:138651"/>
        <dbReference type="ChEBI" id="CHEBI:176430"/>
        <dbReference type="ChEBI" id="CHEBI:176431"/>
        <dbReference type="EC" id="2.3.1.243"/>
    </reaction>
</comment>
<dbReference type="EC" id="2.3.1.243" evidence="6"/>
<dbReference type="NCBIfam" id="TIGR02208">
    <property type="entry name" value="lipid_A_msbB"/>
    <property type="match status" value="1"/>
</dbReference>
<comment type="similarity">
    <text evidence="6">Belongs to the LpxL/LpxM/LpxP family. LpxM subfamily.</text>
</comment>
<keyword evidence="4 6" id="KW-0472">Membrane</keyword>